<proteinExistence type="predicted"/>
<accession>A0ACB7I4F8</accession>
<protein>
    <submittedName>
        <fullName evidence="1">Uncharacterized protein</fullName>
    </submittedName>
</protein>
<evidence type="ECO:0000313" key="1">
    <source>
        <dbReference type="EMBL" id="KAG8659241.1"/>
    </source>
</evidence>
<name>A0ACB7I4F8_MANES</name>
<dbReference type="Proteomes" id="UP000091857">
    <property type="component" value="Chromosome 2"/>
</dbReference>
<organism evidence="1 2">
    <name type="scientific">Manihot esculenta</name>
    <name type="common">Cassava</name>
    <name type="synonym">Jatropha manihot</name>
    <dbReference type="NCBI Taxonomy" id="3983"/>
    <lineage>
        <taxon>Eukaryota</taxon>
        <taxon>Viridiplantae</taxon>
        <taxon>Streptophyta</taxon>
        <taxon>Embryophyta</taxon>
        <taxon>Tracheophyta</taxon>
        <taxon>Spermatophyta</taxon>
        <taxon>Magnoliopsida</taxon>
        <taxon>eudicotyledons</taxon>
        <taxon>Gunneridae</taxon>
        <taxon>Pentapetalae</taxon>
        <taxon>rosids</taxon>
        <taxon>fabids</taxon>
        <taxon>Malpighiales</taxon>
        <taxon>Euphorbiaceae</taxon>
        <taxon>Crotonoideae</taxon>
        <taxon>Manihoteae</taxon>
        <taxon>Manihot</taxon>
    </lineage>
</organism>
<sequence length="1052" mass="116572">MVPKDSSEELPDGWTVQFNVLKTGRKIKYYTNTGNGKKFYSKDDFISHIKAQSTRLDQPQPTKSSIGGPTNNNLMQFMEHTNEHPEWLPHGWIVELRTRQSGYASGKIYKCYVDSSTGHKFYSKPEVLRYLESMKQKSCTLEQQETPMSVLPENKVQFEKSSVEDLPTGWIKSTKITRNANGVRKDPYYTDPVTGRVFRSKRDVQRYLETGEISRRAVFPKKGPIDEKILPSLSEAKRQKLKHDATGQQLYTGKGTSDVGSTSSTVTTVCVVTTVDVPSQESPRDNVEGNGAECKENFNANWLAQGNVEVSERNQDKNVSPAGRHGLLFPEYDNKQEQNLPDSETGSYKQKTQNSLSNFNNQKSLHLQRRFSKRLAGIEPELMGISSSIVQAIPEAGNKKEQEQNPPESGIKVDEIYGGKTLNSLSESNNKKGLNLPHQSSSCRDVIETKPGVNLVSIVQALPKTIKAQKGEAIIHMDLTSDVVTDKRSDQMNAEPITELPPWATTNANNPLLQELSNKSQKSDTTQSVLPKARVPNRNQCIVSADSGPILTSETTVQQEQNSLRGGMKRKGQEKTHNTLSKPSDKKLRKGLNVPCRSSKRIAGLEPEVEANTGSNAQALQNAKRSYKTEAILAVSLTSDKASRQLGAESGTEFPNHALTDVKNQVSFQDTAVSRNQLPVQETDKTNNENAEPQLIPPFGEFWSDPCLEFAFKTLTGEIPIEITAKSEMVSTPAADIIDQRNALMKTIDNSSKGKTQINPGRHKKSKSLLLPHQSPEQVPELGSELTGSSISNAHAFKMTGRTARKTSSRVEPVLDLGSPDNFVAGASQQLKAGPEVAHARYSTTQIEPSNKRVERLDDCTPTEKRSQKLQIEKNGNKPELQPNFSFGDYWSDPCFEFAFKTLTGAIPVDDNLPVQSYFQQQVDTSQIQREGYFQQQVDTSQTLREGYFQQPVDTSQTLREGYFQQPVDTSQTLRDGSLALPDCGLPSFFQTDISVHFDAPEKQAASQTRVPLNNPSFLPSGSVSLPSCSNIGSQQPTHLKENKGMQGKVNS</sequence>
<gene>
    <name evidence="1" type="ORF">MANES_02G024900v8</name>
</gene>
<evidence type="ECO:0000313" key="2">
    <source>
        <dbReference type="Proteomes" id="UP000091857"/>
    </source>
</evidence>
<reference evidence="2" key="1">
    <citation type="journal article" date="2016" name="Nat. Biotechnol.">
        <title>Sequencing wild and cultivated cassava and related species reveals extensive interspecific hybridization and genetic diversity.</title>
        <authorList>
            <person name="Bredeson J.V."/>
            <person name="Lyons J.B."/>
            <person name="Prochnik S.E."/>
            <person name="Wu G.A."/>
            <person name="Ha C.M."/>
            <person name="Edsinger-Gonzales E."/>
            <person name="Grimwood J."/>
            <person name="Schmutz J."/>
            <person name="Rabbi I.Y."/>
            <person name="Egesi C."/>
            <person name="Nauluvula P."/>
            <person name="Lebot V."/>
            <person name="Ndunguru J."/>
            <person name="Mkamilo G."/>
            <person name="Bart R.S."/>
            <person name="Setter T.L."/>
            <person name="Gleadow R.M."/>
            <person name="Kulakow P."/>
            <person name="Ferguson M.E."/>
            <person name="Rounsley S."/>
            <person name="Rokhsar D.S."/>
        </authorList>
    </citation>
    <scope>NUCLEOTIDE SEQUENCE [LARGE SCALE GENOMIC DNA]</scope>
    <source>
        <strain evidence="2">cv. AM560-2</strain>
    </source>
</reference>
<dbReference type="EMBL" id="CM004388">
    <property type="protein sequence ID" value="KAG8659241.1"/>
    <property type="molecule type" value="Genomic_DNA"/>
</dbReference>
<keyword evidence="2" id="KW-1185">Reference proteome</keyword>
<comment type="caution">
    <text evidence="1">The sequence shown here is derived from an EMBL/GenBank/DDBJ whole genome shotgun (WGS) entry which is preliminary data.</text>
</comment>